<keyword evidence="2" id="KW-1185">Reference proteome</keyword>
<organism evidence="1 2">
    <name type="scientific">Serratia symbiotica str. Tucson</name>
    <dbReference type="NCBI Taxonomy" id="914128"/>
    <lineage>
        <taxon>Bacteria</taxon>
        <taxon>Pseudomonadati</taxon>
        <taxon>Pseudomonadota</taxon>
        <taxon>Gammaproteobacteria</taxon>
        <taxon>Enterobacterales</taxon>
        <taxon>Yersiniaceae</taxon>
        <taxon>Serratia</taxon>
        <taxon>Serratia symbiotica</taxon>
    </lineage>
</organism>
<evidence type="ECO:0000313" key="2">
    <source>
        <dbReference type="Proteomes" id="UP000013568"/>
    </source>
</evidence>
<protein>
    <submittedName>
        <fullName evidence="1">Uncharacterized protein</fullName>
    </submittedName>
</protein>
<dbReference type="HOGENOM" id="CLU_3437143_0_0_6"/>
<proteinExistence type="predicted"/>
<dbReference type="Proteomes" id="UP000013568">
    <property type="component" value="Unassembled WGS sequence"/>
</dbReference>
<dbReference type="EMBL" id="GL636105">
    <property type="protein sequence ID" value="EFW12744.1"/>
    <property type="molecule type" value="Genomic_DNA"/>
</dbReference>
<feature type="non-terminal residue" evidence="1">
    <location>
        <position position="1"/>
    </location>
</feature>
<accession>E9CKS3</accession>
<reference evidence="2" key="1">
    <citation type="journal article" date="2011" name="Genome Biol. Evol.">
        <title>Massive genomic decay in Serratia symbiotica, a recently evolved symbiont of aphids.</title>
        <authorList>
            <person name="Burke G.R."/>
            <person name="Moran N.A."/>
        </authorList>
    </citation>
    <scope>NUCLEOTIDE SEQUENCE [LARGE SCALE GENOMIC DNA]</scope>
    <source>
        <strain evidence="2">Tucson</strain>
    </source>
</reference>
<evidence type="ECO:0000313" key="1">
    <source>
        <dbReference type="EMBL" id="EFW12744.1"/>
    </source>
</evidence>
<name>E9CKS3_9GAMM</name>
<gene>
    <name evidence="1" type="ORF">SSYM_0765</name>
</gene>
<sequence>QGLLCWILFAG</sequence>